<feature type="compositionally biased region" description="Basic residues" evidence="1">
    <location>
        <begin position="15"/>
        <end position="25"/>
    </location>
</feature>
<sequence>MVHAPHDKAVTRSGQPRRRAPRAHRPVTITPDMLEGAPDFAPAPRGASRYDGWTPDRQRAFVKALAETGCVTRACAWIGMSTVGAYLLRKGTGAEAFAKAWDDALAVGTERLADIAYERAVYGVPVPVFHKGEQVGEKRWYNDRLLMWVMRHADRERYDDAPKGNRVPPHIRKALRAEWELERAEQDARRRVEEDETEARAQDALIATLRAMRERMTAPPGEGSSPAEVAAWLLYDTPDGESASPPDPFPLTPAERRAEIEAAWAERRRQRDLAERADIWATGNPLDAESNAAAHWRAMSDAGLIGGDAEDD</sequence>
<evidence type="ECO:0000313" key="2">
    <source>
        <dbReference type="EMBL" id="MDH7640735.1"/>
    </source>
</evidence>
<dbReference type="EMBL" id="JARYGZ010000004">
    <property type="protein sequence ID" value="MDH7640735.1"/>
    <property type="molecule type" value="Genomic_DNA"/>
</dbReference>
<proteinExistence type="predicted"/>
<gene>
    <name evidence="2" type="ORF">QGN17_18525</name>
</gene>
<feature type="region of interest" description="Disordered" evidence="1">
    <location>
        <begin position="1"/>
        <end position="49"/>
    </location>
</feature>
<dbReference type="Proteomes" id="UP001160625">
    <property type="component" value="Unassembled WGS sequence"/>
</dbReference>
<feature type="compositionally biased region" description="Basic and acidic residues" evidence="1">
    <location>
        <begin position="1"/>
        <end position="10"/>
    </location>
</feature>
<keyword evidence="3" id="KW-1185">Reference proteome</keyword>
<protein>
    <recommendedName>
        <fullName evidence="4">Terminase</fullName>
    </recommendedName>
</protein>
<name>A0ABT6N6N6_9SPHN</name>
<evidence type="ECO:0000256" key="1">
    <source>
        <dbReference type="SAM" id="MobiDB-lite"/>
    </source>
</evidence>
<accession>A0ABT6N6N6</accession>
<evidence type="ECO:0008006" key="4">
    <source>
        <dbReference type="Google" id="ProtNLM"/>
    </source>
</evidence>
<reference evidence="2" key="1">
    <citation type="submission" date="2023-04" db="EMBL/GenBank/DDBJ databases">
        <title>Sphingomonas sp. MAHUQ-71 isolated from rice field.</title>
        <authorList>
            <person name="Huq M.A."/>
        </authorList>
    </citation>
    <scope>NUCLEOTIDE SEQUENCE</scope>
    <source>
        <strain evidence="2">MAHUQ-71</strain>
    </source>
</reference>
<evidence type="ECO:0000313" key="3">
    <source>
        <dbReference type="Proteomes" id="UP001160625"/>
    </source>
</evidence>
<dbReference type="RefSeq" id="WP_281046088.1">
    <property type="nucleotide sequence ID" value="NZ_JARYGZ010000004.1"/>
</dbReference>
<comment type="caution">
    <text evidence="2">The sequence shown here is derived from an EMBL/GenBank/DDBJ whole genome shotgun (WGS) entry which is preliminary data.</text>
</comment>
<organism evidence="2 3">
    <name type="scientific">Sphingomonas oryzagri</name>
    <dbReference type="NCBI Taxonomy" id="3042314"/>
    <lineage>
        <taxon>Bacteria</taxon>
        <taxon>Pseudomonadati</taxon>
        <taxon>Pseudomonadota</taxon>
        <taxon>Alphaproteobacteria</taxon>
        <taxon>Sphingomonadales</taxon>
        <taxon>Sphingomonadaceae</taxon>
        <taxon>Sphingomonas</taxon>
    </lineage>
</organism>